<dbReference type="EMBL" id="SIUB01000005">
    <property type="protein sequence ID" value="TBN52478.1"/>
    <property type="molecule type" value="Genomic_DNA"/>
</dbReference>
<name>A0A4Q9GJ56_9HYPH</name>
<dbReference type="NCBIfam" id="TIGR00229">
    <property type="entry name" value="sensory_box"/>
    <property type="match status" value="1"/>
</dbReference>
<evidence type="ECO:0000256" key="4">
    <source>
        <dbReference type="PROSITE-ProRule" id="PRU00169"/>
    </source>
</evidence>
<evidence type="ECO:0000259" key="8">
    <source>
        <dbReference type="PROSITE" id="PS50112"/>
    </source>
</evidence>
<proteinExistence type="predicted"/>
<feature type="domain" description="PAS" evidence="8">
    <location>
        <begin position="161"/>
        <end position="232"/>
    </location>
</feature>
<dbReference type="InterPro" id="IPR036890">
    <property type="entry name" value="HATPase_C_sf"/>
</dbReference>
<evidence type="ECO:0000313" key="10">
    <source>
        <dbReference type="EMBL" id="TBN52478.1"/>
    </source>
</evidence>
<dbReference type="InterPro" id="IPR036097">
    <property type="entry name" value="HisK_dim/P_sf"/>
</dbReference>
<dbReference type="SUPFAM" id="SSF47384">
    <property type="entry name" value="Homodimeric domain of signal transducing histidine kinase"/>
    <property type="match status" value="1"/>
</dbReference>
<dbReference type="Gene3D" id="3.30.450.20">
    <property type="entry name" value="PAS domain"/>
    <property type="match status" value="1"/>
</dbReference>
<keyword evidence="3 4" id="KW-0597">Phosphoprotein</keyword>
<dbReference type="CDD" id="cd00130">
    <property type="entry name" value="PAS"/>
    <property type="match status" value="1"/>
</dbReference>
<dbReference type="SMART" id="SM00448">
    <property type="entry name" value="REC"/>
    <property type="match status" value="1"/>
</dbReference>
<dbReference type="SMART" id="SM00091">
    <property type="entry name" value="PAS"/>
    <property type="match status" value="1"/>
</dbReference>
<dbReference type="SUPFAM" id="SSF52172">
    <property type="entry name" value="CheY-like"/>
    <property type="match status" value="1"/>
</dbReference>
<feature type="domain" description="Histidine kinase" evidence="6">
    <location>
        <begin position="328"/>
        <end position="553"/>
    </location>
</feature>
<evidence type="ECO:0000256" key="2">
    <source>
        <dbReference type="ARBA" id="ARBA00012438"/>
    </source>
</evidence>
<dbReference type="Gene3D" id="3.30.565.10">
    <property type="entry name" value="Histidine kinase-like ATPase, C-terminal domain"/>
    <property type="match status" value="1"/>
</dbReference>
<dbReference type="InterPro" id="IPR005467">
    <property type="entry name" value="His_kinase_dom"/>
</dbReference>
<dbReference type="Pfam" id="PF02518">
    <property type="entry name" value="HATPase_c"/>
    <property type="match status" value="1"/>
</dbReference>
<dbReference type="OrthoDB" id="9796100at2"/>
<dbReference type="Proteomes" id="UP000291613">
    <property type="component" value="Unassembled WGS sequence"/>
</dbReference>
<evidence type="ECO:0000259" key="6">
    <source>
        <dbReference type="PROSITE" id="PS50109"/>
    </source>
</evidence>
<dbReference type="EC" id="2.7.13.3" evidence="2"/>
<dbReference type="PANTHER" id="PTHR43065">
    <property type="entry name" value="SENSOR HISTIDINE KINASE"/>
    <property type="match status" value="1"/>
</dbReference>
<dbReference type="Gene3D" id="1.10.287.130">
    <property type="match status" value="1"/>
</dbReference>
<dbReference type="InterPro" id="IPR000014">
    <property type="entry name" value="PAS"/>
</dbReference>
<dbReference type="SMART" id="SM00387">
    <property type="entry name" value="HATPase_c"/>
    <property type="match status" value="1"/>
</dbReference>
<evidence type="ECO:0000313" key="11">
    <source>
        <dbReference type="Proteomes" id="UP000291613"/>
    </source>
</evidence>
<dbReference type="SMART" id="SM00388">
    <property type="entry name" value="HisKA"/>
    <property type="match status" value="1"/>
</dbReference>
<dbReference type="Pfam" id="PF00072">
    <property type="entry name" value="Response_reg"/>
    <property type="match status" value="1"/>
</dbReference>
<evidence type="ECO:0000256" key="3">
    <source>
        <dbReference type="ARBA" id="ARBA00022553"/>
    </source>
</evidence>
<accession>A0A4Q9GJ56</accession>
<dbReference type="PANTHER" id="PTHR43065:SF42">
    <property type="entry name" value="TWO-COMPONENT SENSOR PPRA"/>
    <property type="match status" value="1"/>
</dbReference>
<feature type="domain" description="PAC" evidence="9">
    <location>
        <begin position="237"/>
        <end position="290"/>
    </location>
</feature>
<dbReference type="AlphaFoldDB" id="A0A4Q9GJ56"/>
<protein>
    <recommendedName>
        <fullName evidence="2">histidine kinase</fullName>
        <ecNumber evidence="2">2.7.13.3</ecNumber>
    </recommendedName>
</protein>
<feature type="domain" description="Response regulatory" evidence="7">
    <location>
        <begin position="574"/>
        <end position="689"/>
    </location>
</feature>
<dbReference type="InterPro" id="IPR013655">
    <property type="entry name" value="PAS_fold_3"/>
</dbReference>
<dbReference type="InterPro" id="IPR003594">
    <property type="entry name" value="HATPase_dom"/>
</dbReference>
<dbReference type="PROSITE" id="PS50113">
    <property type="entry name" value="PAC"/>
    <property type="match status" value="1"/>
</dbReference>
<dbReference type="PROSITE" id="PS50109">
    <property type="entry name" value="HIS_KIN"/>
    <property type="match status" value="1"/>
</dbReference>
<dbReference type="CDD" id="cd00082">
    <property type="entry name" value="HisKA"/>
    <property type="match status" value="1"/>
</dbReference>
<sequence>MSHRTGPEGHKVLILAPYGRDAESAATLLSREGHDTHVCVDLPSVATALDEGTGVVLVTEEALRDAAGVEALQQSLKAQPYWSDVPFILLTTRSTERSGPGDRTGGWLFNFVSNAIVLERPLGLASLLSATASALRSRQKQFEMRDRLADLDRTRVELVERENQLRLATEAAEIGLWDVDPINDVLYWPPRVKKMFGLSADAEVSMTHFYEGLHPDDRDATAAAFQAAADPGRRAVYDVEYRTIGHEDKILRWVAAKGRGVFDEMGRCVRLIGTAIDVTARKAAELQLRSLNEELERHVAERTDKLMAAEAALRQSHKMEAVGQLTGGIAHDFNNMLTGVIGALDLIKRRVGAGRLDDLDRFMDAASSSAQRAAALTARLLAFSRRQSLDPKPLDPNALIMSLEELLRRTIQENISLRIVANPRAPQAIADANQLESAIVNLAINARDAMPEGGQLTIETSVVELDESYVALKPDMRPGPYVVISVSDTGVGMSPEILEKIFDPFFTTKPIGQGTGLGLSMIYGFVRQSGGQVRVHSEPGVGTTVSLYLQASNAIAKERLETPLPRAPDGKGQTIFLIEDDVSVRLLVRNVLEELSYQVIEAKDAVTAIPVLRSGQTFNLIVSDVGLPGMNGRQLADIARTHHPDVPILFITGYAENAAIRAGFLGTNMQMITKPFAMELLAQRVSEMLAAADAAKSELDQVSS</sequence>
<evidence type="ECO:0000259" key="7">
    <source>
        <dbReference type="PROSITE" id="PS50110"/>
    </source>
</evidence>
<evidence type="ECO:0000256" key="1">
    <source>
        <dbReference type="ARBA" id="ARBA00000085"/>
    </source>
</evidence>
<dbReference type="Gene3D" id="2.10.70.100">
    <property type="match status" value="1"/>
</dbReference>
<organism evidence="10 11">
    <name type="scientific">Hansschlegelia quercus</name>
    <dbReference type="NCBI Taxonomy" id="2528245"/>
    <lineage>
        <taxon>Bacteria</taxon>
        <taxon>Pseudomonadati</taxon>
        <taxon>Pseudomonadota</taxon>
        <taxon>Alphaproteobacteria</taxon>
        <taxon>Hyphomicrobiales</taxon>
        <taxon>Methylopilaceae</taxon>
        <taxon>Hansschlegelia</taxon>
    </lineage>
</organism>
<dbReference type="SUPFAM" id="SSF55874">
    <property type="entry name" value="ATPase domain of HSP90 chaperone/DNA topoisomerase II/histidine kinase"/>
    <property type="match status" value="1"/>
</dbReference>
<dbReference type="Pfam" id="PF00512">
    <property type="entry name" value="HisKA"/>
    <property type="match status" value="1"/>
</dbReference>
<dbReference type="CDD" id="cd16919">
    <property type="entry name" value="HATPase_CckA-like"/>
    <property type="match status" value="1"/>
</dbReference>
<feature type="modified residue" description="4-aspartylphosphate" evidence="4">
    <location>
        <position position="624"/>
    </location>
</feature>
<keyword evidence="5" id="KW-0175">Coiled coil</keyword>
<comment type="catalytic activity">
    <reaction evidence="1">
        <text>ATP + protein L-histidine = ADP + protein N-phospho-L-histidine.</text>
        <dbReference type="EC" id="2.7.13.3"/>
    </reaction>
</comment>
<reference evidence="10 11" key="1">
    <citation type="submission" date="2019-02" db="EMBL/GenBank/DDBJ databases">
        <title>Hansschlegelia quercus sp. nov., a novel methylotrophic bacterium from buds of oak (Quercus robur L.).</title>
        <authorList>
            <person name="Agafonova N.V."/>
            <person name="Kaparullina E.N."/>
            <person name="Grouzdev D.S."/>
            <person name="Doronina N.V."/>
        </authorList>
    </citation>
    <scope>NUCLEOTIDE SEQUENCE [LARGE SCALE GENOMIC DNA]</scope>
    <source>
        <strain evidence="10 11">Dub</strain>
    </source>
</reference>
<evidence type="ECO:0000256" key="5">
    <source>
        <dbReference type="SAM" id="Coils"/>
    </source>
</evidence>
<dbReference type="Pfam" id="PF08447">
    <property type="entry name" value="PAS_3"/>
    <property type="match status" value="1"/>
</dbReference>
<dbReference type="PROSITE" id="PS50112">
    <property type="entry name" value="PAS"/>
    <property type="match status" value="1"/>
</dbReference>
<dbReference type="InterPro" id="IPR035965">
    <property type="entry name" value="PAS-like_dom_sf"/>
</dbReference>
<keyword evidence="11" id="KW-1185">Reference proteome</keyword>
<dbReference type="PROSITE" id="PS50110">
    <property type="entry name" value="RESPONSE_REGULATORY"/>
    <property type="match status" value="1"/>
</dbReference>
<dbReference type="RefSeq" id="WP_131003712.1">
    <property type="nucleotide sequence ID" value="NZ_JBHSZR010000013.1"/>
</dbReference>
<dbReference type="SUPFAM" id="SSF55785">
    <property type="entry name" value="PYP-like sensor domain (PAS domain)"/>
    <property type="match status" value="1"/>
</dbReference>
<dbReference type="InterPro" id="IPR000700">
    <property type="entry name" value="PAS-assoc_C"/>
</dbReference>
<dbReference type="PRINTS" id="PR00344">
    <property type="entry name" value="BCTRLSENSOR"/>
</dbReference>
<comment type="caution">
    <text evidence="10">The sequence shown here is derived from an EMBL/GenBank/DDBJ whole genome shotgun (WGS) entry which is preliminary data.</text>
</comment>
<dbReference type="GO" id="GO:0000155">
    <property type="term" value="F:phosphorelay sensor kinase activity"/>
    <property type="evidence" value="ECO:0007669"/>
    <property type="project" value="InterPro"/>
</dbReference>
<feature type="coiled-coil region" evidence="5">
    <location>
        <begin position="281"/>
        <end position="312"/>
    </location>
</feature>
<evidence type="ECO:0000259" key="9">
    <source>
        <dbReference type="PROSITE" id="PS50113"/>
    </source>
</evidence>
<gene>
    <name evidence="10" type="ORF">EYR15_11635</name>
</gene>
<dbReference type="InterPro" id="IPR001789">
    <property type="entry name" value="Sig_transdc_resp-reg_receiver"/>
</dbReference>
<dbReference type="Gene3D" id="3.40.50.2300">
    <property type="match status" value="1"/>
</dbReference>
<dbReference type="InterPro" id="IPR004358">
    <property type="entry name" value="Sig_transdc_His_kin-like_C"/>
</dbReference>
<dbReference type="InterPro" id="IPR011006">
    <property type="entry name" value="CheY-like_superfamily"/>
</dbReference>
<dbReference type="InterPro" id="IPR003661">
    <property type="entry name" value="HisK_dim/P_dom"/>
</dbReference>